<dbReference type="AlphaFoldDB" id="A0A423PQL6"/>
<evidence type="ECO:0000313" key="1">
    <source>
        <dbReference type="EMBL" id="ROO27904.1"/>
    </source>
</evidence>
<dbReference type="Proteomes" id="UP000285123">
    <property type="component" value="Unassembled WGS sequence"/>
</dbReference>
<proteinExistence type="predicted"/>
<accession>A0A423PQL6</accession>
<evidence type="ECO:0000313" key="2">
    <source>
        <dbReference type="Proteomes" id="UP000285123"/>
    </source>
</evidence>
<comment type="caution">
    <text evidence="1">The sequence shown here is derived from an EMBL/GenBank/DDBJ whole genome shotgun (WGS) entry which is preliminary data.</text>
</comment>
<gene>
    <name evidence="1" type="ORF">SAHL_11040</name>
</gene>
<dbReference type="EMBL" id="AYKF01000090">
    <property type="protein sequence ID" value="ROO27904.1"/>
    <property type="molecule type" value="Genomic_DNA"/>
</dbReference>
<reference evidence="1 2" key="1">
    <citation type="submission" date="2013-10" db="EMBL/GenBank/DDBJ databases">
        <title>Salinisphaera halophila YIM 95161 Genome Sequencing.</title>
        <authorList>
            <person name="Lai Q."/>
            <person name="Li C."/>
            <person name="Shao Z."/>
        </authorList>
    </citation>
    <scope>NUCLEOTIDE SEQUENCE [LARGE SCALE GENOMIC DNA]</scope>
    <source>
        <strain evidence="1 2">YIM 95161</strain>
    </source>
</reference>
<protein>
    <submittedName>
        <fullName evidence="1">Uncharacterized protein</fullName>
    </submittedName>
</protein>
<sequence>MAVSAGSMAANPWADDYGDNQRYVVRYVLADGSVEGSTTTDRVRPGISCQDPVALPWEDESTGKSTVALRIRDRQTGTTRVYDCS</sequence>
<organism evidence="1 2">
    <name type="scientific">Salinisphaera orenii YIM 95161</name>
    <dbReference type="NCBI Taxonomy" id="1051139"/>
    <lineage>
        <taxon>Bacteria</taxon>
        <taxon>Pseudomonadati</taxon>
        <taxon>Pseudomonadota</taxon>
        <taxon>Gammaproteobacteria</taxon>
        <taxon>Salinisphaerales</taxon>
        <taxon>Salinisphaeraceae</taxon>
        <taxon>Salinisphaera</taxon>
    </lineage>
</organism>
<name>A0A423PQL6_9GAMM</name>